<evidence type="ECO:0000256" key="1">
    <source>
        <dbReference type="SAM" id="MobiDB-lite"/>
    </source>
</evidence>
<name>A0A4E0RSK2_FASHE</name>
<dbReference type="Proteomes" id="UP000230066">
    <property type="component" value="Unassembled WGS sequence"/>
</dbReference>
<reference evidence="2" key="1">
    <citation type="submission" date="2019-03" db="EMBL/GenBank/DDBJ databases">
        <title>Improved annotation for the trematode Fasciola hepatica.</title>
        <authorList>
            <person name="Choi Y.-J."/>
            <person name="Martin J."/>
            <person name="Mitreva M."/>
        </authorList>
    </citation>
    <scope>NUCLEOTIDE SEQUENCE [LARGE SCALE GENOMIC DNA]</scope>
</reference>
<protein>
    <submittedName>
        <fullName evidence="2">Uncharacterized protein</fullName>
    </submittedName>
</protein>
<evidence type="ECO:0000313" key="3">
    <source>
        <dbReference type="Proteomes" id="UP000230066"/>
    </source>
</evidence>
<keyword evidence="3" id="KW-1185">Reference proteome</keyword>
<proteinExistence type="predicted"/>
<organism evidence="2 3">
    <name type="scientific">Fasciola hepatica</name>
    <name type="common">Liver fluke</name>
    <dbReference type="NCBI Taxonomy" id="6192"/>
    <lineage>
        <taxon>Eukaryota</taxon>
        <taxon>Metazoa</taxon>
        <taxon>Spiralia</taxon>
        <taxon>Lophotrochozoa</taxon>
        <taxon>Platyhelminthes</taxon>
        <taxon>Trematoda</taxon>
        <taxon>Digenea</taxon>
        <taxon>Plagiorchiida</taxon>
        <taxon>Echinostomata</taxon>
        <taxon>Echinostomatoidea</taxon>
        <taxon>Fasciolidae</taxon>
        <taxon>Fasciola</taxon>
    </lineage>
</organism>
<feature type="region of interest" description="Disordered" evidence="1">
    <location>
        <begin position="339"/>
        <end position="361"/>
    </location>
</feature>
<sequence>MNPTSPTLDEGYTGYDDTQICSPFLSESQLNLTTRTDGSEEIESAAFINIPADVSSTSETLDIPFFPTLISSSISEPSSESAIADRSSSGPSEQQFFIKKPGVTQTDPPYPILNSVSSSEICSLDEPIPPSLVDFPTPEMLTTLERNITQPHVDQSRFSGGPIAQLDMPSNLSIDSKPIIKSEEFYAPESHEENFKTLGIIRPLVEDRPMSETVQAMTVYNLPKSLALKVLGLAPLQSSSRSLAAVETSPVPSCSIMIKQCDKNSTELARSQGSSNSTLESNVVTVEAAESVNSFQTTASTIAETKLANTTAKLTPNTEVENYLESLLCVKRVPRSQPNRFHDRPVTREPERNRHFQPPVCSSRTLRPRIMSQTMATSWSPTGLTREVNRQAPRSASTSPLVARKIYLNHITGGALWSFQESSACLPHSCTHSGLVVEAETWSNEDRPIWCAGSGGSLNRKVVCDYENMEKWPWPTKKQDVGKLSF</sequence>
<feature type="compositionally biased region" description="Basic and acidic residues" evidence="1">
    <location>
        <begin position="340"/>
        <end position="354"/>
    </location>
</feature>
<accession>A0A4E0RSK2</accession>
<dbReference type="AlphaFoldDB" id="A0A4E0RSK2"/>
<comment type="caution">
    <text evidence="2">The sequence shown here is derived from an EMBL/GenBank/DDBJ whole genome shotgun (WGS) entry which is preliminary data.</text>
</comment>
<evidence type="ECO:0000313" key="2">
    <source>
        <dbReference type="EMBL" id="THD24048.1"/>
    </source>
</evidence>
<dbReference type="EMBL" id="JXXN02001801">
    <property type="protein sequence ID" value="THD24048.1"/>
    <property type="molecule type" value="Genomic_DNA"/>
</dbReference>
<gene>
    <name evidence="2" type="ORF">D915_005264</name>
</gene>